<evidence type="ECO:0000313" key="4">
    <source>
        <dbReference type="Proteomes" id="UP000636960"/>
    </source>
</evidence>
<sequence length="233" mass="25215">MTGRLPRSLDPLPDESLPGYLLRLSHRLGLAPTRLQQATGLATPPNAARASTMLALTPETTAAFAHATRLSTTEVTALTLSSLATRYPPVDLARTGRDQRRLVHGLFVRESWVFARFTRYCPHCLTGDGSLIQQHHGGGWNKLWRLPIVFACPTHQRLLAHTCPACAQPALARGPGAAMIPRGGDSTLHPAACRAHPPDRDQPAAPAVTGWTRHRPPPAPTTLRHRSPCNTGC</sequence>
<comment type="caution">
    <text evidence="3">The sequence shown here is derived from an EMBL/GenBank/DDBJ whole genome shotgun (WGS) entry which is preliminary data.</text>
</comment>
<name>A0A919JSF1_9ACTN</name>
<dbReference type="Proteomes" id="UP000636960">
    <property type="component" value="Unassembled WGS sequence"/>
</dbReference>
<evidence type="ECO:0000256" key="1">
    <source>
        <dbReference type="SAM" id="MobiDB-lite"/>
    </source>
</evidence>
<evidence type="ECO:0000313" key="3">
    <source>
        <dbReference type="EMBL" id="GIE93913.1"/>
    </source>
</evidence>
<keyword evidence="4" id="KW-1185">Reference proteome</keyword>
<dbReference type="EMBL" id="BOMV01000007">
    <property type="protein sequence ID" value="GIE93913.1"/>
    <property type="molecule type" value="Genomic_DNA"/>
</dbReference>
<reference evidence="3" key="1">
    <citation type="submission" date="2021-01" db="EMBL/GenBank/DDBJ databases">
        <title>Whole genome shotgun sequence of Actinoplanes rishiriensis NBRC 108556.</title>
        <authorList>
            <person name="Komaki H."/>
            <person name="Tamura T."/>
        </authorList>
    </citation>
    <scope>NUCLEOTIDE SEQUENCE</scope>
    <source>
        <strain evidence="3">NBRC 108556</strain>
    </source>
</reference>
<dbReference type="InterPro" id="IPR009492">
    <property type="entry name" value="TniQ"/>
</dbReference>
<gene>
    <name evidence="3" type="ORF">Ari01nite_13780</name>
</gene>
<organism evidence="3 4">
    <name type="scientific">Paractinoplanes rishiriensis</name>
    <dbReference type="NCBI Taxonomy" id="1050105"/>
    <lineage>
        <taxon>Bacteria</taxon>
        <taxon>Bacillati</taxon>
        <taxon>Actinomycetota</taxon>
        <taxon>Actinomycetes</taxon>
        <taxon>Micromonosporales</taxon>
        <taxon>Micromonosporaceae</taxon>
        <taxon>Paractinoplanes</taxon>
    </lineage>
</organism>
<evidence type="ECO:0000259" key="2">
    <source>
        <dbReference type="Pfam" id="PF06527"/>
    </source>
</evidence>
<accession>A0A919JSF1</accession>
<dbReference type="AlphaFoldDB" id="A0A919JSF1"/>
<feature type="domain" description="TniQ" evidence="2">
    <location>
        <begin position="6"/>
        <end position="159"/>
    </location>
</feature>
<feature type="region of interest" description="Disordered" evidence="1">
    <location>
        <begin position="195"/>
        <end position="233"/>
    </location>
</feature>
<dbReference type="RefSeq" id="WP_203780189.1">
    <property type="nucleotide sequence ID" value="NZ_BOMV01000007.1"/>
</dbReference>
<proteinExistence type="predicted"/>
<dbReference type="Pfam" id="PF06527">
    <property type="entry name" value="TniQ"/>
    <property type="match status" value="1"/>
</dbReference>
<protein>
    <recommendedName>
        <fullName evidence="2">TniQ domain-containing protein</fullName>
    </recommendedName>
</protein>